<keyword evidence="1" id="KW-1133">Transmembrane helix</keyword>
<organism evidence="2">
    <name type="scientific">Cacopsylla melanoneura</name>
    <dbReference type="NCBI Taxonomy" id="428564"/>
    <lineage>
        <taxon>Eukaryota</taxon>
        <taxon>Metazoa</taxon>
        <taxon>Ecdysozoa</taxon>
        <taxon>Arthropoda</taxon>
        <taxon>Hexapoda</taxon>
        <taxon>Insecta</taxon>
        <taxon>Pterygota</taxon>
        <taxon>Neoptera</taxon>
        <taxon>Paraneoptera</taxon>
        <taxon>Hemiptera</taxon>
        <taxon>Sternorrhyncha</taxon>
        <taxon>Psylloidea</taxon>
        <taxon>Psyllidae</taxon>
        <taxon>Psyllinae</taxon>
        <taxon>Cacopsylla</taxon>
    </lineage>
</organism>
<reference evidence="2" key="1">
    <citation type="submission" date="2021-05" db="EMBL/GenBank/DDBJ databases">
        <authorList>
            <person name="Alioto T."/>
            <person name="Alioto T."/>
            <person name="Gomez Garrido J."/>
        </authorList>
    </citation>
    <scope>NUCLEOTIDE SEQUENCE</scope>
</reference>
<keyword evidence="1" id="KW-0472">Membrane</keyword>
<name>A0A8D8PVT9_9HEMI</name>
<evidence type="ECO:0000313" key="2">
    <source>
        <dbReference type="EMBL" id="CAG6615188.1"/>
    </source>
</evidence>
<evidence type="ECO:0000256" key="1">
    <source>
        <dbReference type="SAM" id="Phobius"/>
    </source>
</evidence>
<keyword evidence="1" id="KW-0812">Transmembrane</keyword>
<proteinExistence type="predicted"/>
<dbReference type="AlphaFoldDB" id="A0A8D8PVT9"/>
<sequence length="136" mass="16562">MYGGIIPLCILSTRSFRLIVHVFLVIFPIYRVLTFFFKKFFTFFFIKLKIKIMFKNYVSIFQVVLVVYKPRIQIIRRRERERERVCVCVCGQIGRSATFLGLSATFWDDVRPFWDDVRHWLCEWDEVRRRTLSHPK</sequence>
<dbReference type="EMBL" id="HBUF01032112">
    <property type="protein sequence ID" value="CAG6615188.1"/>
    <property type="molecule type" value="Transcribed_RNA"/>
</dbReference>
<accession>A0A8D8PVT9</accession>
<protein>
    <submittedName>
        <fullName evidence="2">Uncharacterized protein</fullName>
    </submittedName>
</protein>
<feature type="transmembrane region" description="Helical" evidence="1">
    <location>
        <begin position="18"/>
        <end position="37"/>
    </location>
</feature>
<dbReference type="EMBL" id="HBUF01032114">
    <property type="protein sequence ID" value="CAG6615189.1"/>
    <property type="molecule type" value="Transcribed_RNA"/>
</dbReference>